<dbReference type="RefSeq" id="WP_257022004.1">
    <property type="nucleotide sequence ID" value="NZ_JACBYR010000001.1"/>
</dbReference>
<comment type="similarity">
    <text evidence="1">Belongs to the UPF0065 (bug) family.</text>
</comment>
<dbReference type="CDD" id="cd13578">
    <property type="entry name" value="PBP2_Bug27"/>
    <property type="match status" value="1"/>
</dbReference>
<feature type="chain" id="PRO_5030520423" evidence="2">
    <location>
        <begin position="29"/>
        <end position="329"/>
    </location>
</feature>
<accession>A0A7Y9LL75</accession>
<dbReference type="SUPFAM" id="SSF53850">
    <property type="entry name" value="Periplasmic binding protein-like II"/>
    <property type="match status" value="1"/>
</dbReference>
<evidence type="ECO:0000313" key="4">
    <source>
        <dbReference type="Proteomes" id="UP000542125"/>
    </source>
</evidence>
<dbReference type="Proteomes" id="UP000542125">
    <property type="component" value="Unassembled WGS sequence"/>
</dbReference>
<dbReference type="PANTHER" id="PTHR42928">
    <property type="entry name" value="TRICARBOXYLATE-BINDING PROTEIN"/>
    <property type="match status" value="1"/>
</dbReference>
<protein>
    <submittedName>
        <fullName evidence="3">Tripartite-type tricarboxylate transporter receptor subunit TctC</fullName>
    </submittedName>
</protein>
<dbReference type="PANTHER" id="PTHR42928:SF5">
    <property type="entry name" value="BLR1237 PROTEIN"/>
    <property type="match status" value="1"/>
</dbReference>
<evidence type="ECO:0000313" key="3">
    <source>
        <dbReference type="EMBL" id="NYE83669.1"/>
    </source>
</evidence>
<dbReference type="PIRSF" id="PIRSF017082">
    <property type="entry name" value="YflP"/>
    <property type="match status" value="1"/>
</dbReference>
<evidence type="ECO:0000256" key="1">
    <source>
        <dbReference type="ARBA" id="ARBA00006987"/>
    </source>
</evidence>
<organism evidence="3 4">
    <name type="scientific">Pigmentiphaga litoralis</name>
    <dbReference type="NCBI Taxonomy" id="516702"/>
    <lineage>
        <taxon>Bacteria</taxon>
        <taxon>Pseudomonadati</taxon>
        <taxon>Pseudomonadota</taxon>
        <taxon>Betaproteobacteria</taxon>
        <taxon>Burkholderiales</taxon>
        <taxon>Alcaligenaceae</taxon>
        <taxon>Pigmentiphaga</taxon>
    </lineage>
</organism>
<dbReference type="EMBL" id="JACBYR010000001">
    <property type="protein sequence ID" value="NYE83669.1"/>
    <property type="molecule type" value="Genomic_DNA"/>
</dbReference>
<dbReference type="Pfam" id="PF03401">
    <property type="entry name" value="TctC"/>
    <property type="match status" value="1"/>
</dbReference>
<dbReference type="InterPro" id="IPR005064">
    <property type="entry name" value="BUG"/>
</dbReference>
<sequence>MTSTRLTSTWVPIAGVLLAVAFAPAASAQDYPNRPVRLVVPFAAGGSSDILARSMAQSLSQQLGQPIVVENKPGAGGIIASEQVARAPADGYTLLFGTIGTHAINLALKKTLPFDLNKDFTAIGRLQDGPLVLVINPSVPAKNMRELEAYAKANPNKLAYASAGIGSISHLAGELFKSESRLDITHVPYKGGGAAMPDLLGGQVQMMVETIPNTLGAVKGAKLIALSTTGEKRSASLPDVPTFAEQGLPKLTVNAWTGLFAPANLPPAIVTRLNTELAKISKQPDYMDRIEKAGNVAAAPGTPAEFAEFVRAEGVRWQKVAADAGVEKE</sequence>
<dbReference type="Gene3D" id="3.40.190.10">
    <property type="entry name" value="Periplasmic binding protein-like II"/>
    <property type="match status" value="1"/>
</dbReference>
<keyword evidence="3" id="KW-0675">Receptor</keyword>
<dbReference type="Gene3D" id="3.40.190.150">
    <property type="entry name" value="Bordetella uptake gene, domain 1"/>
    <property type="match status" value="1"/>
</dbReference>
<evidence type="ECO:0000256" key="2">
    <source>
        <dbReference type="SAM" id="SignalP"/>
    </source>
</evidence>
<proteinExistence type="inferred from homology"/>
<keyword evidence="2" id="KW-0732">Signal</keyword>
<reference evidence="3 4" key="1">
    <citation type="submission" date="2020-07" db="EMBL/GenBank/DDBJ databases">
        <title>Genomic Encyclopedia of Type Strains, Phase IV (KMG-V): Genome sequencing to study the core and pangenomes of soil and plant-associated prokaryotes.</title>
        <authorList>
            <person name="Whitman W."/>
        </authorList>
    </citation>
    <scope>NUCLEOTIDE SEQUENCE [LARGE SCALE GENOMIC DNA]</scope>
    <source>
        <strain evidence="3 4">SAS40</strain>
    </source>
</reference>
<keyword evidence="4" id="KW-1185">Reference proteome</keyword>
<dbReference type="AlphaFoldDB" id="A0A7Y9LL75"/>
<feature type="signal peptide" evidence="2">
    <location>
        <begin position="1"/>
        <end position="28"/>
    </location>
</feature>
<dbReference type="InterPro" id="IPR042100">
    <property type="entry name" value="Bug_dom1"/>
</dbReference>
<comment type="caution">
    <text evidence="3">The sequence shown here is derived from an EMBL/GenBank/DDBJ whole genome shotgun (WGS) entry which is preliminary data.</text>
</comment>
<name>A0A7Y9LL75_9BURK</name>
<gene>
    <name evidence="3" type="ORF">FHW18_002940</name>
</gene>